<keyword evidence="2" id="KW-0269">Exonuclease</keyword>
<keyword evidence="2" id="KW-0378">Hydrolase</keyword>
<dbReference type="Proteomes" id="UP000617743">
    <property type="component" value="Unassembled WGS sequence"/>
</dbReference>
<evidence type="ECO:0000259" key="1">
    <source>
        <dbReference type="PROSITE" id="PS50967"/>
    </source>
</evidence>
<dbReference type="Gene3D" id="1.10.150.80">
    <property type="entry name" value="HRDC domain"/>
    <property type="match status" value="2"/>
</dbReference>
<dbReference type="SMART" id="SM00474">
    <property type="entry name" value="35EXOc"/>
    <property type="match status" value="1"/>
</dbReference>
<dbReference type="InterPro" id="IPR044876">
    <property type="entry name" value="HRDC_dom_sf"/>
</dbReference>
<dbReference type="Pfam" id="PF01612">
    <property type="entry name" value="DNA_pol_A_exo1"/>
    <property type="match status" value="1"/>
</dbReference>
<dbReference type="CDD" id="cd06142">
    <property type="entry name" value="RNaseD_exo"/>
    <property type="match status" value="1"/>
</dbReference>
<dbReference type="InterPro" id="IPR041605">
    <property type="entry name" value="Exo_C"/>
</dbReference>
<evidence type="ECO:0000313" key="2">
    <source>
        <dbReference type="EMBL" id="GGX06509.1"/>
    </source>
</evidence>
<accession>A0ABQ2X9R3</accession>
<comment type="caution">
    <text evidence="2">The sequence shown here is derived from an EMBL/GenBank/DDBJ whole genome shotgun (WGS) entry which is preliminary data.</text>
</comment>
<dbReference type="PANTHER" id="PTHR47649">
    <property type="entry name" value="RIBONUCLEASE D"/>
    <property type="match status" value="1"/>
</dbReference>
<dbReference type="SMART" id="SM00341">
    <property type="entry name" value="HRDC"/>
    <property type="match status" value="1"/>
</dbReference>
<dbReference type="InterPro" id="IPR002562">
    <property type="entry name" value="3'-5'_exonuclease_dom"/>
</dbReference>
<organism evidence="2 3">
    <name type="scientific">Streptomyces lomondensis</name>
    <dbReference type="NCBI Taxonomy" id="68229"/>
    <lineage>
        <taxon>Bacteria</taxon>
        <taxon>Bacillati</taxon>
        <taxon>Actinomycetota</taxon>
        <taxon>Actinomycetes</taxon>
        <taxon>Kitasatosporales</taxon>
        <taxon>Streptomycetaceae</taxon>
        <taxon>Streptomyces</taxon>
    </lineage>
</organism>
<dbReference type="Gene3D" id="3.30.420.10">
    <property type="entry name" value="Ribonuclease H-like superfamily/Ribonuclease H"/>
    <property type="match status" value="1"/>
</dbReference>
<feature type="domain" description="HRDC" evidence="1">
    <location>
        <begin position="214"/>
        <end position="294"/>
    </location>
</feature>
<dbReference type="PROSITE" id="PS50967">
    <property type="entry name" value="HRDC"/>
    <property type="match status" value="1"/>
</dbReference>
<keyword evidence="3" id="KW-1185">Reference proteome</keyword>
<dbReference type="InterPro" id="IPR036397">
    <property type="entry name" value="RNaseH_sf"/>
</dbReference>
<dbReference type="Pfam" id="PF18305">
    <property type="entry name" value="DNA_pol_A_exoN"/>
    <property type="match status" value="1"/>
</dbReference>
<keyword evidence="2" id="KW-0540">Nuclease</keyword>
<dbReference type="GO" id="GO:0004527">
    <property type="term" value="F:exonuclease activity"/>
    <property type="evidence" value="ECO:0007669"/>
    <property type="project" value="UniProtKB-KW"/>
</dbReference>
<protein>
    <submittedName>
        <fullName evidence="2">3'-5' exonuclease</fullName>
    </submittedName>
</protein>
<dbReference type="InterPro" id="IPR012337">
    <property type="entry name" value="RNaseH-like_sf"/>
</dbReference>
<dbReference type="SUPFAM" id="SSF47819">
    <property type="entry name" value="HRDC-like"/>
    <property type="match status" value="1"/>
</dbReference>
<gene>
    <name evidence="2" type="ORF">GCM10010383_40670</name>
</gene>
<dbReference type="InterPro" id="IPR051086">
    <property type="entry name" value="RNase_D-like"/>
</dbReference>
<name>A0ABQ2X9R3_9ACTN</name>
<reference evidence="3" key="1">
    <citation type="journal article" date="2019" name="Int. J. Syst. Evol. Microbiol.">
        <title>The Global Catalogue of Microorganisms (GCM) 10K type strain sequencing project: providing services to taxonomists for standard genome sequencing and annotation.</title>
        <authorList>
            <consortium name="The Broad Institute Genomics Platform"/>
            <consortium name="The Broad Institute Genome Sequencing Center for Infectious Disease"/>
            <person name="Wu L."/>
            <person name="Ma J."/>
        </authorList>
    </citation>
    <scope>NUCLEOTIDE SEQUENCE [LARGE SCALE GENOMIC DNA]</scope>
    <source>
        <strain evidence="3">JCM 4866</strain>
    </source>
</reference>
<dbReference type="PANTHER" id="PTHR47649:SF1">
    <property type="entry name" value="RIBONUCLEASE D"/>
    <property type="match status" value="1"/>
</dbReference>
<dbReference type="InterPro" id="IPR010997">
    <property type="entry name" value="HRDC-like_sf"/>
</dbReference>
<dbReference type="EMBL" id="BMWC01000005">
    <property type="protein sequence ID" value="GGX06509.1"/>
    <property type="molecule type" value="Genomic_DNA"/>
</dbReference>
<dbReference type="InterPro" id="IPR002121">
    <property type="entry name" value="HRDC_dom"/>
</dbReference>
<sequence length="395" mass="42581">MLEPREGIPPVIADEAALARMTAAFEAGSGPVAVDAERASGYRYGQRAYLVQLRREGAGTALIDPVACPDLSALSEALSGVEWVLHAATQDLPCLREIGMVPTRLFDTELAGRLAGFPRVGLGAMVESVLGFVLEKGHSAVDWSTRPLPEPWLRYAALDVELLVDLRDALEKELDRQGKLEWAHQEFAAIAAAPPPEPRKDPWRRTSGMHKVRRRRQLAVVRELWQTRDRIAQRRDVSPGKVLGDAAIVEAALALPANVHALAALNGFGHRMGKRQLEQWQAAVDRAKGLSEAQLPQPGQPVAGPPPPRAWADKDPAAAARLSAARAAVSALAEELNMPPENLIAPDTVRRLCWEPPAVVDAESVAEALAGYGARGWQVEQVTPVLVSALSAEAP</sequence>
<proteinExistence type="predicted"/>
<dbReference type="Pfam" id="PF00570">
    <property type="entry name" value="HRDC"/>
    <property type="match status" value="1"/>
</dbReference>
<evidence type="ECO:0000313" key="3">
    <source>
        <dbReference type="Proteomes" id="UP000617743"/>
    </source>
</evidence>
<dbReference type="SUPFAM" id="SSF53098">
    <property type="entry name" value="Ribonuclease H-like"/>
    <property type="match status" value="1"/>
</dbReference>